<keyword evidence="3" id="KW-1185">Reference proteome</keyword>
<feature type="compositionally biased region" description="Pro residues" evidence="1">
    <location>
        <begin position="22"/>
        <end position="33"/>
    </location>
</feature>
<protein>
    <submittedName>
        <fullName evidence="2">Uncharacterized protein</fullName>
    </submittedName>
</protein>
<reference evidence="3" key="1">
    <citation type="journal article" date="2019" name="Int. J. Syst. Evol. Microbiol.">
        <title>The Global Catalogue of Microorganisms (GCM) 10K type strain sequencing project: providing services to taxonomists for standard genome sequencing and annotation.</title>
        <authorList>
            <consortium name="The Broad Institute Genomics Platform"/>
            <consortium name="The Broad Institute Genome Sequencing Center for Infectious Disease"/>
            <person name="Wu L."/>
            <person name="Ma J."/>
        </authorList>
    </citation>
    <scope>NUCLEOTIDE SEQUENCE [LARGE SCALE GENOMIC DNA]</scope>
    <source>
        <strain evidence="3">NBRC 104970</strain>
    </source>
</reference>
<organism evidence="2 3">
    <name type="scientific">Chitiniphilus shinanonensis</name>
    <dbReference type="NCBI Taxonomy" id="553088"/>
    <lineage>
        <taxon>Bacteria</taxon>
        <taxon>Pseudomonadati</taxon>
        <taxon>Pseudomonadota</taxon>
        <taxon>Betaproteobacteria</taxon>
        <taxon>Neisseriales</taxon>
        <taxon>Chitinibacteraceae</taxon>
        <taxon>Chitiniphilus</taxon>
    </lineage>
</organism>
<sequence length="97" mass="10820">MRLFNQQLIEPVLAFIGADTAGPPPQQAGPKPTPADASQARAETVWDGVERRSGEDRRQAQRRHDKVDTPLDTRASQDRRQHGRRATDHVTSISLKV</sequence>
<comment type="caution">
    <text evidence="2">The sequence shown here is derived from an EMBL/GenBank/DDBJ whole genome shotgun (WGS) entry which is preliminary data.</text>
</comment>
<dbReference type="Proteomes" id="UP001156836">
    <property type="component" value="Unassembled WGS sequence"/>
</dbReference>
<evidence type="ECO:0000313" key="3">
    <source>
        <dbReference type="Proteomes" id="UP001156836"/>
    </source>
</evidence>
<dbReference type="EMBL" id="BSOZ01000001">
    <property type="protein sequence ID" value="GLS02879.1"/>
    <property type="molecule type" value="Genomic_DNA"/>
</dbReference>
<gene>
    <name evidence="2" type="ORF">GCM10007860_00220</name>
</gene>
<proteinExistence type="predicted"/>
<feature type="compositionally biased region" description="Basic and acidic residues" evidence="1">
    <location>
        <begin position="65"/>
        <end position="88"/>
    </location>
</feature>
<evidence type="ECO:0000256" key="1">
    <source>
        <dbReference type="SAM" id="MobiDB-lite"/>
    </source>
</evidence>
<feature type="region of interest" description="Disordered" evidence="1">
    <location>
        <begin position="16"/>
        <end position="97"/>
    </location>
</feature>
<evidence type="ECO:0000313" key="2">
    <source>
        <dbReference type="EMBL" id="GLS02879.1"/>
    </source>
</evidence>
<dbReference type="RefSeq" id="WP_018746386.1">
    <property type="nucleotide sequence ID" value="NZ_BAABUF010000007.1"/>
</dbReference>
<feature type="compositionally biased region" description="Basic and acidic residues" evidence="1">
    <location>
        <begin position="48"/>
        <end position="59"/>
    </location>
</feature>
<name>A0ABQ6BMK3_9NEIS</name>
<accession>A0ABQ6BMK3</accession>